<comment type="caution">
    <text evidence="1">The sequence shown here is derived from an EMBL/GenBank/DDBJ whole genome shotgun (WGS) entry which is preliminary data.</text>
</comment>
<dbReference type="PANTHER" id="PTHR30105">
    <property type="entry name" value="UNCHARACTERIZED YIBQ-RELATED"/>
    <property type="match status" value="1"/>
</dbReference>
<dbReference type="GO" id="GO:0005975">
    <property type="term" value="P:carbohydrate metabolic process"/>
    <property type="evidence" value="ECO:0007669"/>
    <property type="project" value="InterPro"/>
</dbReference>
<dbReference type="AlphaFoldDB" id="A0A062VM50"/>
<dbReference type="PANTHER" id="PTHR30105:SF2">
    <property type="entry name" value="DIVERGENT POLYSACCHARIDE DEACETYLASE SUPERFAMILY"/>
    <property type="match status" value="1"/>
</dbReference>
<dbReference type="STRING" id="1280954.HPO_05215"/>
<dbReference type="eggNOG" id="COG2861">
    <property type="taxonomic scope" value="Bacteria"/>
</dbReference>
<keyword evidence="2" id="KW-1185">Reference proteome</keyword>
<evidence type="ECO:0000313" key="1">
    <source>
        <dbReference type="EMBL" id="KCZ99760.1"/>
    </source>
</evidence>
<dbReference type="CDD" id="cd10936">
    <property type="entry name" value="CE4_DAC2"/>
    <property type="match status" value="1"/>
</dbReference>
<gene>
    <name evidence="1" type="ORF">HPO_05215</name>
</gene>
<dbReference type="PATRIC" id="fig|1280954.3.peg.1067"/>
<dbReference type="InterPro" id="IPR011330">
    <property type="entry name" value="Glyco_hydro/deAcase_b/a-brl"/>
</dbReference>
<dbReference type="Proteomes" id="UP000027100">
    <property type="component" value="Unassembled WGS sequence"/>
</dbReference>
<dbReference type="SUPFAM" id="SSF88713">
    <property type="entry name" value="Glycoside hydrolase/deacetylase"/>
    <property type="match status" value="1"/>
</dbReference>
<accession>A0A062VM50</accession>
<protein>
    <recommendedName>
        <fullName evidence="3">Divergent polysaccharide deacetylase family protein</fullName>
    </recommendedName>
</protein>
<proteinExistence type="predicted"/>
<reference evidence="1 2" key="1">
    <citation type="journal article" date="2014" name="Antonie Van Leeuwenhoek">
        <title>Hyphomonas beringensis sp. nov. and Hyphomonas chukchiensis sp. nov., isolated from surface seawater of the Bering Sea and Chukchi Sea.</title>
        <authorList>
            <person name="Li C."/>
            <person name="Lai Q."/>
            <person name="Li G."/>
            <person name="Dong C."/>
            <person name="Wang J."/>
            <person name="Liao Y."/>
            <person name="Shao Z."/>
        </authorList>
    </citation>
    <scope>NUCLEOTIDE SEQUENCE [LARGE SCALE GENOMIC DNA]</scope>
    <source>
        <strain evidence="1 2">PS728</strain>
    </source>
</reference>
<dbReference type="Gene3D" id="3.20.20.370">
    <property type="entry name" value="Glycoside hydrolase/deacetylase"/>
    <property type="match status" value="1"/>
</dbReference>
<dbReference type="InterPro" id="IPR006837">
    <property type="entry name" value="Divergent_DAC"/>
</dbReference>
<sequence length="433" mass="44818">MGYRQSEPSPLKSGLMHAGMSLGVFGGLAVALGAGLHITADPAAAGPRQTISLFGTTSGDADEKGPAFAAIRAADYDEDYMPADYPASGGMDLAYTELDGEGMRIDITGGQGGPIMAPAAGIRINGRLVQPGQSFGEVAAGAPSGAAPAGVPLKLNTAETAPKPASKAPADIYARPFSNPEGRPVVSLVIGGLGINSTQTKLAIDALPADVTLSFAPDASRLDYWIKMARADGHEVLIEVPMEAYEYGRMRMHPDTLTAGADKKANLAKLNQVLSRASGYFGVINYQGAKFGADTGSIEPIFDVLAERGLAFIDDGSVHKAFFGQVADTKGLRFARAAGPVDTRQSPQDIAAEFMELETLARQHGGAIGAGFAFPVTIEAASLWIDTLDEKGLVLAPVSALVPRSAEPVAQPLAERRELRTGSVGKAGLKTGG</sequence>
<evidence type="ECO:0000313" key="2">
    <source>
        <dbReference type="Proteomes" id="UP000027100"/>
    </source>
</evidence>
<dbReference type="Pfam" id="PF04748">
    <property type="entry name" value="Polysacc_deac_2"/>
    <property type="match status" value="1"/>
</dbReference>
<organism evidence="1 2">
    <name type="scientific">Hyphomonas polymorpha PS728</name>
    <dbReference type="NCBI Taxonomy" id="1280954"/>
    <lineage>
        <taxon>Bacteria</taxon>
        <taxon>Pseudomonadati</taxon>
        <taxon>Pseudomonadota</taxon>
        <taxon>Alphaproteobacteria</taxon>
        <taxon>Hyphomonadales</taxon>
        <taxon>Hyphomonadaceae</taxon>
        <taxon>Hyphomonas</taxon>
    </lineage>
</organism>
<dbReference type="EMBL" id="ARYM01000004">
    <property type="protein sequence ID" value="KCZ99760.1"/>
    <property type="molecule type" value="Genomic_DNA"/>
</dbReference>
<name>A0A062VM50_9PROT</name>
<evidence type="ECO:0008006" key="3">
    <source>
        <dbReference type="Google" id="ProtNLM"/>
    </source>
</evidence>